<evidence type="ECO:0008006" key="4">
    <source>
        <dbReference type="Google" id="ProtNLM"/>
    </source>
</evidence>
<accession>A0ABT8ZTU7</accession>
<keyword evidence="3" id="KW-1185">Reference proteome</keyword>
<feature type="transmembrane region" description="Helical" evidence="1">
    <location>
        <begin position="42"/>
        <end position="58"/>
    </location>
</feature>
<evidence type="ECO:0000313" key="3">
    <source>
        <dbReference type="Proteomes" id="UP001176468"/>
    </source>
</evidence>
<reference evidence="2" key="1">
    <citation type="submission" date="2023-07" db="EMBL/GenBank/DDBJ databases">
        <authorList>
            <person name="Kim M.K."/>
        </authorList>
    </citation>
    <scope>NUCLEOTIDE SEQUENCE</scope>
    <source>
        <strain evidence="2">CA1-15</strain>
    </source>
</reference>
<gene>
    <name evidence="2" type="ORF">Q5H94_01520</name>
</gene>
<sequence>MTRFTILARVAFWAALIGAVTMAVLPHPPHTPLDQYGDKVEHIFAFAVISALAAAAFPRFPLYRIAERLSFVGAMIEVVQSIPDLHRDCDIRDWVADTCAVIVVLLIAGLIRRLRKPSAT</sequence>
<evidence type="ECO:0000313" key="2">
    <source>
        <dbReference type="EMBL" id="MDO7840991.1"/>
    </source>
</evidence>
<comment type="caution">
    <text evidence="2">The sequence shown here is derived from an EMBL/GenBank/DDBJ whole genome shotgun (WGS) entry which is preliminary data.</text>
</comment>
<keyword evidence="1" id="KW-1133">Transmembrane helix</keyword>
<dbReference type="RefSeq" id="WP_304559367.1">
    <property type="nucleotide sequence ID" value="NZ_JAUQSZ010000001.1"/>
</dbReference>
<dbReference type="Proteomes" id="UP001176468">
    <property type="component" value="Unassembled WGS sequence"/>
</dbReference>
<keyword evidence="1" id="KW-0812">Transmembrane</keyword>
<protein>
    <recommendedName>
        <fullName evidence="4">VanZ family protein</fullName>
    </recommendedName>
</protein>
<proteinExistence type="predicted"/>
<keyword evidence="1" id="KW-0472">Membrane</keyword>
<name>A0ABT8ZTU7_9SPHN</name>
<organism evidence="2 3">
    <name type="scientific">Sphingomonas immobilis</name>
    <dbReference type="NCBI Taxonomy" id="3063997"/>
    <lineage>
        <taxon>Bacteria</taxon>
        <taxon>Pseudomonadati</taxon>
        <taxon>Pseudomonadota</taxon>
        <taxon>Alphaproteobacteria</taxon>
        <taxon>Sphingomonadales</taxon>
        <taxon>Sphingomonadaceae</taxon>
        <taxon>Sphingomonas</taxon>
    </lineage>
</organism>
<dbReference type="EMBL" id="JAUQSZ010000001">
    <property type="protein sequence ID" value="MDO7840991.1"/>
    <property type="molecule type" value="Genomic_DNA"/>
</dbReference>
<evidence type="ECO:0000256" key="1">
    <source>
        <dbReference type="SAM" id="Phobius"/>
    </source>
</evidence>